<reference evidence="2" key="1">
    <citation type="journal article" date="2019" name="ISME J.">
        <title>Evolution in action: habitat transition from sediment to the pelagial leads to genome streamlining in Methylophilaceae.</title>
        <authorList>
            <person name="Salcher M."/>
            <person name="Schaefle D."/>
            <person name="Kaspar M."/>
            <person name="Neuenschwander S.M."/>
            <person name="Ghai R."/>
        </authorList>
    </citation>
    <scope>NUCLEOTIDE SEQUENCE [LARGE SCALE GENOMIC DNA]</scope>
    <source>
        <strain evidence="2">MMS-M-51</strain>
    </source>
</reference>
<dbReference type="EMBL" id="CP040946">
    <property type="protein sequence ID" value="QDC43585.1"/>
    <property type="molecule type" value="Genomic_DNA"/>
</dbReference>
<dbReference type="OrthoDB" id="8535853at2"/>
<sequence length="191" mass="21344">MQQHAIQQINLAYDQQQDRLLLKAAVSDEQEVRLWLSYRVARQMFKVLNREAHLPVSTLTLGDLSSTPALASPIEARREFAQEADAVQQLAHLDFTTTYQPRPSTLGEAVLLVVNARFVSINDQLNHMQLACANGSNVNMRLNHPLVLAMSRMLMVASQDAGWALPAHSPREPEAVSSIVMQVSKEKQVLH</sequence>
<protein>
    <submittedName>
        <fullName evidence="1">Uncharacterized protein</fullName>
    </submittedName>
</protein>
<name>A0A5B8CQM2_9PROT</name>
<gene>
    <name evidence="1" type="ORF">FIU01_02945</name>
</gene>
<evidence type="ECO:0000313" key="1">
    <source>
        <dbReference type="EMBL" id="QDC43585.1"/>
    </source>
</evidence>
<proteinExistence type="predicted"/>
<dbReference type="AlphaFoldDB" id="A0A5B8CQM2"/>
<dbReference type="RefSeq" id="WP_140002824.1">
    <property type="nucleotide sequence ID" value="NZ_CP040946.1"/>
</dbReference>
<keyword evidence="2" id="KW-1185">Reference proteome</keyword>
<evidence type="ECO:0000313" key="2">
    <source>
        <dbReference type="Proteomes" id="UP000311008"/>
    </source>
</evidence>
<organism evidence="1 2">
    <name type="scientific">Methylophilus medardicus</name>
    <dbReference type="NCBI Taxonomy" id="2588534"/>
    <lineage>
        <taxon>Bacteria</taxon>
        <taxon>Pseudomonadati</taxon>
        <taxon>Pseudomonadota</taxon>
        <taxon>Betaproteobacteria</taxon>
        <taxon>Nitrosomonadales</taxon>
        <taxon>Methylophilaceae</taxon>
        <taxon>Methylophilus</taxon>
    </lineage>
</organism>
<accession>A0A5B8CQM2</accession>
<dbReference type="KEGG" id="mmec:FIU01_02945"/>
<dbReference type="Proteomes" id="UP000311008">
    <property type="component" value="Chromosome"/>
</dbReference>